<proteinExistence type="inferred from homology"/>
<keyword evidence="1 5" id="KW-0349">Heme</keyword>
<accession>A0A6M0K3Z9</accession>
<feature type="domain" description="Globin" evidence="6">
    <location>
        <begin position="1"/>
        <end position="134"/>
    </location>
</feature>
<dbReference type="EMBL" id="JAAIJQ010000094">
    <property type="protein sequence ID" value="NEV64506.1"/>
    <property type="molecule type" value="Genomic_DNA"/>
</dbReference>
<dbReference type="PANTHER" id="PTHR43396">
    <property type="entry name" value="FLAVOHEMOPROTEIN"/>
    <property type="match status" value="1"/>
</dbReference>
<organism evidence="7 8">
    <name type="scientific">Thiorhodococcus minor</name>
    <dbReference type="NCBI Taxonomy" id="57489"/>
    <lineage>
        <taxon>Bacteria</taxon>
        <taxon>Pseudomonadati</taxon>
        <taxon>Pseudomonadota</taxon>
        <taxon>Gammaproteobacteria</taxon>
        <taxon>Chromatiales</taxon>
        <taxon>Chromatiaceae</taxon>
        <taxon>Thiorhodococcus</taxon>
    </lineage>
</organism>
<dbReference type="GO" id="GO:0020037">
    <property type="term" value="F:heme binding"/>
    <property type="evidence" value="ECO:0007669"/>
    <property type="project" value="InterPro"/>
</dbReference>
<evidence type="ECO:0000259" key="6">
    <source>
        <dbReference type="PROSITE" id="PS01033"/>
    </source>
</evidence>
<comment type="caution">
    <text evidence="7">The sequence shown here is derived from an EMBL/GenBank/DDBJ whole genome shotgun (WGS) entry which is preliminary data.</text>
</comment>
<comment type="similarity">
    <text evidence="5">Belongs to the globin family.</text>
</comment>
<evidence type="ECO:0000256" key="3">
    <source>
        <dbReference type="ARBA" id="ARBA00022723"/>
    </source>
</evidence>
<dbReference type="InterPro" id="IPR012292">
    <property type="entry name" value="Globin/Proto"/>
</dbReference>
<dbReference type="GO" id="GO:0005344">
    <property type="term" value="F:oxygen carrier activity"/>
    <property type="evidence" value="ECO:0007669"/>
    <property type="project" value="UniProtKB-KW"/>
</dbReference>
<dbReference type="GO" id="GO:0019825">
    <property type="term" value="F:oxygen binding"/>
    <property type="evidence" value="ECO:0007669"/>
    <property type="project" value="InterPro"/>
</dbReference>
<keyword evidence="7" id="KW-0675">Receptor</keyword>
<dbReference type="SUPFAM" id="SSF46458">
    <property type="entry name" value="Globin-like"/>
    <property type="match status" value="1"/>
</dbReference>
<reference evidence="7 8" key="1">
    <citation type="submission" date="2020-02" db="EMBL/GenBank/DDBJ databases">
        <title>Genome sequences of Thiorhodococcus mannitoliphagus and Thiorhodococcus minor, purple sulfur photosynthetic bacteria in the gammaproteobacterial family, Chromatiaceae.</title>
        <authorList>
            <person name="Aviles F.A."/>
            <person name="Meyer T.E."/>
            <person name="Kyndt J.A."/>
        </authorList>
    </citation>
    <scope>NUCLEOTIDE SEQUENCE [LARGE SCALE GENOMIC DNA]</scope>
    <source>
        <strain evidence="7 8">DSM 11518</strain>
    </source>
</reference>
<evidence type="ECO:0000256" key="1">
    <source>
        <dbReference type="ARBA" id="ARBA00022617"/>
    </source>
</evidence>
<dbReference type="PROSITE" id="PS01033">
    <property type="entry name" value="GLOBIN"/>
    <property type="match status" value="1"/>
</dbReference>
<dbReference type="AlphaFoldDB" id="A0A6M0K3Z9"/>
<protein>
    <submittedName>
        <fullName evidence="7">Hemin receptor</fullName>
    </submittedName>
</protein>
<keyword evidence="4" id="KW-0408">Iron</keyword>
<keyword evidence="3" id="KW-0479">Metal-binding</keyword>
<dbReference type="GO" id="GO:0071500">
    <property type="term" value="P:cellular response to nitrosative stress"/>
    <property type="evidence" value="ECO:0007669"/>
    <property type="project" value="TreeGrafter"/>
</dbReference>
<dbReference type="GO" id="GO:0008941">
    <property type="term" value="F:nitric oxide dioxygenase NAD(P)H activity"/>
    <property type="evidence" value="ECO:0007669"/>
    <property type="project" value="TreeGrafter"/>
</dbReference>
<dbReference type="Pfam" id="PF00042">
    <property type="entry name" value="Globin"/>
    <property type="match status" value="1"/>
</dbReference>
<sequence>MTPQATALVRASWAKIKPLAEPTARHFYDRLFALYPETQPLFQADMAEQHRKFAAMLDTVVDALDDLDALLPALEDLGAQHACYGVTDPDYDKMASALLWSLSEALGEDFTPEVRAAWSEVYSAVAEAMQEGAAAQRAPCP</sequence>
<dbReference type="Gene3D" id="1.10.490.10">
    <property type="entry name" value="Globins"/>
    <property type="match status" value="1"/>
</dbReference>
<gene>
    <name evidence="7" type="ORF">G3446_21985</name>
</gene>
<name>A0A6M0K3Z9_9GAMM</name>
<evidence type="ECO:0000256" key="5">
    <source>
        <dbReference type="RuleBase" id="RU000356"/>
    </source>
</evidence>
<dbReference type="InterPro" id="IPR009050">
    <property type="entry name" value="Globin-like_sf"/>
</dbReference>
<dbReference type="GO" id="GO:0046210">
    <property type="term" value="P:nitric oxide catabolic process"/>
    <property type="evidence" value="ECO:0007669"/>
    <property type="project" value="TreeGrafter"/>
</dbReference>
<evidence type="ECO:0000313" key="7">
    <source>
        <dbReference type="EMBL" id="NEV64506.1"/>
    </source>
</evidence>
<dbReference type="InterPro" id="IPR000971">
    <property type="entry name" value="Globin"/>
</dbReference>
<dbReference type="GO" id="GO:0046872">
    <property type="term" value="F:metal ion binding"/>
    <property type="evidence" value="ECO:0007669"/>
    <property type="project" value="UniProtKB-KW"/>
</dbReference>
<keyword evidence="2 5" id="KW-0561">Oxygen transport</keyword>
<dbReference type="RefSeq" id="WP_164455318.1">
    <property type="nucleotide sequence ID" value="NZ_JAAIJQ010000094.1"/>
</dbReference>
<dbReference type="PANTHER" id="PTHR43396:SF3">
    <property type="entry name" value="FLAVOHEMOPROTEIN"/>
    <property type="match status" value="1"/>
</dbReference>
<dbReference type="PRINTS" id="PR00188">
    <property type="entry name" value="PLANTGLOBIN"/>
</dbReference>
<keyword evidence="8" id="KW-1185">Reference proteome</keyword>
<dbReference type="Proteomes" id="UP000483379">
    <property type="component" value="Unassembled WGS sequence"/>
</dbReference>
<keyword evidence="5" id="KW-0813">Transport</keyword>
<evidence type="ECO:0000313" key="8">
    <source>
        <dbReference type="Proteomes" id="UP000483379"/>
    </source>
</evidence>
<evidence type="ECO:0000256" key="4">
    <source>
        <dbReference type="ARBA" id="ARBA00023004"/>
    </source>
</evidence>
<evidence type="ECO:0000256" key="2">
    <source>
        <dbReference type="ARBA" id="ARBA00022621"/>
    </source>
</evidence>
<dbReference type="GO" id="GO:0071949">
    <property type="term" value="F:FAD binding"/>
    <property type="evidence" value="ECO:0007669"/>
    <property type="project" value="TreeGrafter"/>
</dbReference>